<comment type="similarity">
    <text evidence="2 12 13">Belongs to the UvrB family.</text>
</comment>
<dbReference type="OrthoDB" id="9806651at2"/>
<dbReference type="SUPFAM" id="SSF46600">
    <property type="entry name" value="C-terminal UvrC-binding domain of UvrB"/>
    <property type="match status" value="1"/>
</dbReference>
<dbReference type="SMART" id="SM00487">
    <property type="entry name" value="DEXDc"/>
    <property type="match status" value="1"/>
</dbReference>
<dbReference type="SMART" id="SM00490">
    <property type="entry name" value="HELICc"/>
    <property type="match status" value="1"/>
</dbReference>
<evidence type="ECO:0000259" key="17">
    <source>
        <dbReference type="PROSITE" id="PS51194"/>
    </source>
</evidence>
<evidence type="ECO:0000256" key="11">
    <source>
        <dbReference type="ARBA" id="ARBA00029504"/>
    </source>
</evidence>
<dbReference type="PROSITE" id="PS51194">
    <property type="entry name" value="HELICASE_CTER"/>
    <property type="match status" value="1"/>
</dbReference>
<evidence type="ECO:0000256" key="5">
    <source>
        <dbReference type="ARBA" id="ARBA00022763"/>
    </source>
</evidence>
<dbReference type="Pfam" id="PF17757">
    <property type="entry name" value="UvrB_inter"/>
    <property type="match status" value="1"/>
</dbReference>
<evidence type="ECO:0000256" key="4">
    <source>
        <dbReference type="ARBA" id="ARBA00022741"/>
    </source>
</evidence>
<reference evidence="18 19" key="1">
    <citation type="submission" date="2014-02" db="EMBL/GenBank/DDBJ databases">
        <title>Genome sequence of Paenibacillus darwinianus reveals adaptive mechanisms for survival in Antarctic soils.</title>
        <authorList>
            <person name="Dsouza M."/>
            <person name="Taylor M.W."/>
            <person name="Turner S.J."/>
            <person name="Aislabie J."/>
        </authorList>
    </citation>
    <scope>NUCLEOTIDE SEQUENCE [LARGE SCALE GENOMIC DNA]</scope>
    <source>
        <strain evidence="18 19">CE1</strain>
    </source>
</reference>
<dbReference type="NCBIfam" id="NF003673">
    <property type="entry name" value="PRK05298.1"/>
    <property type="match status" value="1"/>
</dbReference>
<keyword evidence="3 12" id="KW-0963">Cytoplasm</keyword>
<dbReference type="Pfam" id="PF04851">
    <property type="entry name" value="ResIII"/>
    <property type="match status" value="1"/>
</dbReference>
<evidence type="ECO:0000313" key="18">
    <source>
        <dbReference type="EMBL" id="EXX89026.1"/>
    </source>
</evidence>
<evidence type="ECO:0000256" key="2">
    <source>
        <dbReference type="ARBA" id="ARBA00008533"/>
    </source>
</evidence>
<keyword evidence="7 12" id="KW-0067">ATP-binding</keyword>
<dbReference type="GO" id="GO:0005524">
    <property type="term" value="F:ATP binding"/>
    <property type="evidence" value="ECO:0007669"/>
    <property type="project" value="UniProtKB-UniRule"/>
</dbReference>
<protein>
    <recommendedName>
        <fullName evidence="11 12">UvrABC system protein B</fullName>
        <shortName evidence="12">Protein UvrB</shortName>
    </recommendedName>
    <alternativeName>
        <fullName evidence="12">Excinuclease ABC subunit B</fullName>
    </alternativeName>
</protein>
<evidence type="ECO:0000256" key="8">
    <source>
        <dbReference type="ARBA" id="ARBA00022881"/>
    </source>
</evidence>
<keyword evidence="8 12" id="KW-0267">Excision nuclease</keyword>
<evidence type="ECO:0000313" key="19">
    <source>
        <dbReference type="Proteomes" id="UP000053750"/>
    </source>
</evidence>
<keyword evidence="9 12" id="KW-0234">DNA repair</keyword>
<dbReference type="PROSITE" id="PS50151">
    <property type="entry name" value="UVR"/>
    <property type="match status" value="1"/>
</dbReference>
<dbReference type="InterPro" id="IPR001943">
    <property type="entry name" value="UVR_dom"/>
</dbReference>
<dbReference type="GO" id="GO:0016887">
    <property type="term" value="F:ATP hydrolysis activity"/>
    <property type="evidence" value="ECO:0007669"/>
    <property type="project" value="InterPro"/>
</dbReference>
<dbReference type="GO" id="GO:0005737">
    <property type="term" value="C:cytoplasm"/>
    <property type="evidence" value="ECO:0007669"/>
    <property type="project" value="UniProtKB-SubCell"/>
</dbReference>
<dbReference type="Proteomes" id="UP000053750">
    <property type="component" value="Unassembled WGS sequence"/>
</dbReference>
<dbReference type="Pfam" id="PF02151">
    <property type="entry name" value="UVR"/>
    <property type="match status" value="1"/>
</dbReference>
<dbReference type="Gene3D" id="4.10.860.10">
    <property type="entry name" value="UVR domain"/>
    <property type="match status" value="1"/>
</dbReference>
<evidence type="ECO:0000256" key="13">
    <source>
        <dbReference type="RuleBase" id="RU003587"/>
    </source>
</evidence>
<dbReference type="InterPro" id="IPR001650">
    <property type="entry name" value="Helicase_C-like"/>
</dbReference>
<dbReference type="InterPro" id="IPR004807">
    <property type="entry name" value="UvrB"/>
</dbReference>
<dbReference type="GO" id="GO:0009380">
    <property type="term" value="C:excinuclease repair complex"/>
    <property type="evidence" value="ECO:0007669"/>
    <property type="project" value="InterPro"/>
</dbReference>
<dbReference type="GO" id="GO:0006289">
    <property type="term" value="P:nucleotide-excision repair"/>
    <property type="evidence" value="ECO:0007669"/>
    <property type="project" value="UniProtKB-UniRule"/>
</dbReference>
<dbReference type="GO" id="GO:0003677">
    <property type="term" value="F:DNA binding"/>
    <property type="evidence" value="ECO:0007669"/>
    <property type="project" value="UniProtKB-UniRule"/>
</dbReference>
<comment type="domain">
    <text evidence="12">The beta-hairpin motif is involved in DNA binding.</text>
</comment>
<evidence type="ECO:0000256" key="10">
    <source>
        <dbReference type="ARBA" id="ARBA00026033"/>
    </source>
</evidence>
<dbReference type="InterPro" id="IPR036876">
    <property type="entry name" value="UVR_dom_sf"/>
</dbReference>
<feature type="domain" description="Helicase ATP-binding" evidence="16">
    <location>
        <begin position="33"/>
        <end position="167"/>
    </location>
</feature>
<comment type="subunit">
    <text evidence="10 12 13">Forms a heterotetramer with UvrA during the search for lesions. Interacts with UvrC in an incision complex.</text>
</comment>
<sequence>MGDGLEVKERMFELLSEYKPQGDQPAAIKQLVEGVKGGKRHQTLLGATGTGKTYTVANMIAELNRPTLVIAHNKTLAAQLCSEFQEFFPNNAVSYFVSYYDYYQPEAYIPSSDTYIEKDSSINDEIDKLRHSATSSLFERRDVIVVASVSCIYGLGSPMEYKNLVLSLRVGMEKPRNTILHKLVDIQYQRNDINFVRGTFRVRGDVIEIFPVANNERAIRVELFGDDIERITEIDTLTGEIVGERDHVAIFPASHFVTHQDTMRVALQNIERELEERLAELREQGKLLEAQRLEQRTRYDIEMMQEMGFCSGIENYSGPLTFRERGATPYTLLDYFPDDMLIVVDESHVTLPQIRAMYNGDRARKEVLVNHGFRLPSAMDNRPLRFEEFEEKAGQLVYVSATPGPYEIEHTPEMIQQIIRPTGLLDPIIEVRKTKGQIDDLLGEIRDRIAKDERVLVTTLTKKMAEDLTDYLKEVGIKVRYLHSDIKTLERMAILRDLRVGTFHVLVGINLLREGLDLPEVSLVAILDADKEGFLRSERSLIQTIGRAARNSEGRVIMYGDKITDSMDKAIRETERRREIQIAYNEKHGITPQTIRKKVHDVIEATKVAEQKADYLANEYGKMSKKEKQSLIQRLEAEMKEAAKSLQFERAAELRDALLELKAEVGA</sequence>
<feature type="domain" description="Helicase C-terminal" evidence="17">
    <location>
        <begin position="437"/>
        <end position="603"/>
    </location>
</feature>
<keyword evidence="14" id="KW-0175">Coiled coil</keyword>
<keyword evidence="4 12" id="KW-0547">Nucleotide-binding</keyword>
<dbReference type="GO" id="GO:0009432">
    <property type="term" value="P:SOS response"/>
    <property type="evidence" value="ECO:0007669"/>
    <property type="project" value="UniProtKB-UniRule"/>
</dbReference>
<evidence type="ECO:0000256" key="3">
    <source>
        <dbReference type="ARBA" id="ARBA00022490"/>
    </source>
</evidence>
<dbReference type="Gene3D" id="3.40.50.300">
    <property type="entry name" value="P-loop containing nucleotide triphosphate hydrolases"/>
    <property type="match status" value="3"/>
</dbReference>
<evidence type="ECO:0000256" key="14">
    <source>
        <dbReference type="SAM" id="Coils"/>
    </source>
</evidence>
<gene>
    <name evidence="12" type="primary">uvrB</name>
    <name evidence="18" type="ORF">BG53_00815</name>
</gene>
<feature type="domain" description="UVR" evidence="15">
    <location>
        <begin position="629"/>
        <end position="664"/>
    </location>
</feature>
<dbReference type="InterPro" id="IPR041471">
    <property type="entry name" value="UvrB_inter"/>
</dbReference>
<dbReference type="CDD" id="cd17916">
    <property type="entry name" value="DEXHc_UvrB"/>
    <property type="match status" value="1"/>
</dbReference>
<evidence type="ECO:0000256" key="7">
    <source>
        <dbReference type="ARBA" id="ARBA00022840"/>
    </source>
</evidence>
<dbReference type="GO" id="GO:0009381">
    <property type="term" value="F:excinuclease ABC activity"/>
    <property type="evidence" value="ECO:0007669"/>
    <property type="project" value="UniProtKB-UniRule"/>
</dbReference>
<keyword evidence="19" id="KW-1185">Reference proteome</keyword>
<keyword evidence="12 13" id="KW-0742">SOS response</keyword>
<dbReference type="NCBIfam" id="TIGR00631">
    <property type="entry name" value="uvrb"/>
    <property type="match status" value="1"/>
</dbReference>
<dbReference type="SUPFAM" id="SSF52540">
    <property type="entry name" value="P-loop containing nucleoside triphosphate hydrolases"/>
    <property type="match status" value="2"/>
</dbReference>
<comment type="caution">
    <text evidence="18">The sequence shown here is derived from an EMBL/GenBank/DDBJ whole genome shotgun (WGS) entry which is preliminary data.</text>
</comment>
<feature type="coiled-coil region" evidence="14">
    <location>
        <begin position="625"/>
        <end position="652"/>
    </location>
</feature>
<dbReference type="InterPro" id="IPR014001">
    <property type="entry name" value="Helicase_ATP-bd"/>
</dbReference>
<dbReference type="InterPro" id="IPR027417">
    <property type="entry name" value="P-loop_NTPase"/>
</dbReference>
<dbReference type="InterPro" id="IPR024759">
    <property type="entry name" value="UvrB_YAD/RRR_dom"/>
</dbReference>
<dbReference type="Pfam" id="PF00271">
    <property type="entry name" value="Helicase_C"/>
    <property type="match status" value="1"/>
</dbReference>
<evidence type="ECO:0000259" key="16">
    <source>
        <dbReference type="PROSITE" id="PS51192"/>
    </source>
</evidence>
<dbReference type="InterPro" id="IPR006935">
    <property type="entry name" value="Helicase/UvrB_N"/>
</dbReference>
<dbReference type="EMBL" id="JFHU01000110">
    <property type="protein sequence ID" value="EXX89026.1"/>
    <property type="molecule type" value="Genomic_DNA"/>
</dbReference>
<feature type="coiled-coil region" evidence="14">
    <location>
        <begin position="264"/>
        <end position="298"/>
    </location>
</feature>
<evidence type="ECO:0000259" key="15">
    <source>
        <dbReference type="PROSITE" id="PS50151"/>
    </source>
</evidence>
<dbReference type="HAMAP" id="MF_00204">
    <property type="entry name" value="UvrB"/>
    <property type="match status" value="1"/>
</dbReference>
<dbReference type="Pfam" id="PF12344">
    <property type="entry name" value="UvrB"/>
    <property type="match status" value="1"/>
</dbReference>
<dbReference type="PANTHER" id="PTHR24029">
    <property type="entry name" value="UVRABC SYSTEM PROTEIN B"/>
    <property type="match status" value="1"/>
</dbReference>
<evidence type="ECO:0000256" key="12">
    <source>
        <dbReference type="HAMAP-Rule" id="MF_00204"/>
    </source>
</evidence>
<dbReference type="RefSeq" id="WP_036582027.1">
    <property type="nucleotide sequence ID" value="NZ_KK082132.1"/>
</dbReference>
<proteinExistence type="inferred from homology"/>
<dbReference type="PANTHER" id="PTHR24029:SF0">
    <property type="entry name" value="UVRABC SYSTEM PROTEIN B"/>
    <property type="match status" value="1"/>
</dbReference>
<dbReference type="CDD" id="cd18790">
    <property type="entry name" value="SF2_C_UvrB"/>
    <property type="match status" value="1"/>
</dbReference>
<evidence type="ECO:0000256" key="1">
    <source>
        <dbReference type="ARBA" id="ARBA00004496"/>
    </source>
</evidence>
<dbReference type="AlphaFoldDB" id="A0A9W5S234"/>
<name>A0A9W5S234_9BACL</name>
<feature type="binding site" evidence="12">
    <location>
        <begin position="46"/>
        <end position="53"/>
    </location>
    <ligand>
        <name>ATP</name>
        <dbReference type="ChEBI" id="CHEBI:30616"/>
    </ligand>
</feature>
<feature type="short sequence motif" description="Beta-hairpin" evidence="12">
    <location>
        <begin position="99"/>
        <end position="122"/>
    </location>
</feature>
<dbReference type="PROSITE" id="PS51192">
    <property type="entry name" value="HELICASE_ATP_BIND_1"/>
    <property type="match status" value="1"/>
</dbReference>
<evidence type="ECO:0000256" key="6">
    <source>
        <dbReference type="ARBA" id="ARBA00022769"/>
    </source>
</evidence>
<evidence type="ECO:0000256" key="9">
    <source>
        <dbReference type="ARBA" id="ARBA00023204"/>
    </source>
</evidence>
<accession>A0A9W5S234</accession>
<comment type="subcellular location">
    <subcellularLocation>
        <location evidence="1 12 13">Cytoplasm</location>
    </subcellularLocation>
</comment>
<comment type="function">
    <text evidence="12">The UvrABC repair system catalyzes the recognition and processing of DNA lesions. A damage recognition complex composed of 2 UvrA and 2 UvrB subunits scans DNA for abnormalities. Upon binding of the UvrA(2)B(2) complex to a putative damaged site, the DNA wraps around one UvrB monomer. DNA wrap is dependent on ATP binding by UvrB and probably causes local melting of the DNA helix, facilitating insertion of UvrB beta-hairpin between the DNA strands. Then UvrB probes one DNA strand for the presence of a lesion. If a lesion is found the UvrA subunits dissociate and the UvrB-DNA preincision complex is formed. This complex is subsequently bound by UvrC and the second UvrB is released. If no lesion is found, the DNA wraps around the other UvrB subunit that will check the other stand for damage.</text>
</comment>
<keyword evidence="6 12" id="KW-0228">DNA excision</keyword>
<organism evidence="18 19">
    <name type="scientific">Paenibacillus darwinianus</name>
    <dbReference type="NCBI Taxonomy" id="1380763"/>
    <lineage>
        <taxon>Bacteria</taxon>
        <taxon>Bacillati</taxon>
        <taxon>Bacillota</taxon>
        <taxon>Bacilli</taxon>
        <taxon>Bacillales</taxon>
        <taxon>Paenibacillaceae</taxon>
        <taxon>Paenibacillus</taxon>
    </lineage>
</organism>
<keyword evidence="5 12" id="KW-0227">DNA damage</keyword>